<reference evidence="1 2" key="1">
    <citation type="submission" date="2018-06" db="EMBL/GenBank/DDBJ databases">
        <title>Genomic Encyclopedia of Type Strains, Phase IV (KMG-IV): sequencing the most valuable type-strain genomes for metagenomic binning, comparative biology and taxonomic classification.</title>
        <authorList>
            <person name="Goeker M."/>
        </authorList>
    </citation>
    <scope>NUCLEOTIDE SEQUENCE [LARGE SCALE GENOMIC DNA]</scope>
    <source>
        <strain evidence="1 2">DSM 5</strain>
    </source>
</reference>
<dbReference type="EMBL" id="QKZI01000002">
    <property type="protein sequence ID" value="PZX05729.1"/>
    <property type="molecule type" value="Genomic_DNA"/>
</dbReference>
<organism evidence="1 2">
    <name type="scientific">Psychrobacillus insolitus</name>
    <dbReference type="NCBI Taxonomy" id="1461"/>
    <lineage>
        <taxon>Bacteria</taxon>
        <taxon>Bacillati</taxon>
        <taxon>Bacillota</taxon>
        <taxon>Bacilli</taxon>
        <taxon>Bacillales</taxon>
        <taxon>Bacillaceae</taxon>
        <taxon>Psychrobacillus</taxon>
    </lineage>
</organism>
<proteinExistence type="predicted"/>
<evidence type="ECO:0000313" key="2">
    <source>
        <dbReference type="Proteomes" id="UP000248646"/>
    </source>
</evidence>
<dbReference type="PANTHER" id="PTHR39169:SF1">
    <property type="entry name" value="MONOOXYGENASE YDHR-RELATED"/>
    <property type="match status" value="1"/>
</dbReference>
<accession>A0A2W7MIP8</accession>
<evidence type="ECO:0000313" key="1">
    <source>
        <dbReference type="EMBL" id="PZX05729.1"/>
    </source>
</evidence>
<dbReference type="RefSeq" id="WP_111439180.1">
    <property type="nucleotide sequence ID" value="NZ_QKZI01000002.1"/>
</dbReference>
<comment type="caution">
    <text evidence="1">The sequence shown here is derived from an EMBL/GenBank/DDBJ whole genome shotgun (WGS) entry which is preliminary data.</text>
</comment>
<keyword evidence="2" id="KW-1185">Reference proteome</keyword>
<dbReference type="SUPFAM" id="SSF54909">
    <property type="entry name" value="Dimeric alpha+beta barrel"/>
    <property type="match status" value="1"/>
</dbReference>
<protein>
    <submittedName>
        <fullName evidence="1">Putative monooxygenase ydhR</fullName>
    </submittedName>
</protein>
<dbReference type="OrthoDB" id="1440627at2"/>
<dbReference type="Proteomes" id="UP000248646">
    <property type="component" value="Unassembled WGS sequence"/>
</dbReference>
<dbReference type="PANTHER" id="PTHR39169">
    <property type="match status" value="1"/>
</dbReference>
<dbReference type="Pfam" id="PF08803">
    <property type="entry name" value="ydhR"/>
    <property type="match status" value="1"/>
</dbReference>
<name>A0A2W7MIP8_9BACI</name>
<dbReference type="InterPro" id="IPR014910">
    <property type="entry name" value="YdhR"/>
</dbReference>
<dbReference type="GO" id="GO:0004497">
    <property type="term" value="F:monooxygenase activity"/>
    <property type="evidence" value="ECO:0007669"/>
    <property type="project" value="UniProtKB-KW"/>
</dbReference>
<keyword evidence="1" id="KW-0560">Oxidoreductase</keyword>
<dbReference type="NCBIfam" id="NF008333">
    <property type="entry name" value="PRK11118.1"/>
    <property type="match status" value="1"/>
</dbReference>
<dbReference type="InterPro" id="IPR011008">
    <property type="entry name" value="Dimeric_a/b-barrel"/>
</dbReference>
<dbReference type="AlphaFoldDB" id="A0A2W7MIP8"/>
<dbReference type="Gene3D" id="3.30.70.100">
    <property type="match status" value="1"/>
</dbReference>
<keyword evidence="1" id="KW-0503">Monooxygenase</keyword>
<sequence length="101" mass="11541">MAYLLQVDFKMDGPFGQEMVEGFKDLAMSINEEKGFIWKIWTENEVNSEAGGIYLFETKEDAENYLEMHTKRLNGFGITEVNGKLFETNDALTKINHGPLT</sequence>
<gene>
    <name evidence="1" type="ORF">C7437_102188</name>
</gene>